<keyword evidence="2" id="KW-0690">Ribosome biogenesis</keyword>
<dbReference type="Gene3D" id="2.30.30.180">
    <property type="entry name" value="Ribosome maturation factor RimP, C-terminal domain"/>
    <property type="match status" value="1"/>
</dbReference>
<dbReference type="InterPro" id="IPR036847">
    <property type="entry name" value="RimP_C_sf"/>
</dbReference>
<dbReference type="CDD" id="cd01734">
    <property type="entry name" value="YlxS_C"/>
    <property type="match status" value="1"/>
</dbReference>
<gene>
    <name evidence="5" type="ORF">MNBD_ALPHA09-15</name>
</gene>
<feature type="domain" description="Ribosome maturation factor RimP C-terminal" evidence="4">
    <location>
        <begin position="104"/>
        <end position="174"/>
    </location>
</feature>
<dbReference type="PANTHER" id="PTHR33867">
    <property type="entry name" value="RIBOSOME MATURATION FACTOR RIMP"/>
    <property type="match status" value="1"/>
</dbReference>
<dbReference type="Pfam" id="PF17384">
    <property type="entry name" value="DUF150_C"/>
    <property type="match status" value="1"/>
</dbReference>
<dbReference type="Gene3D" id="3.30.300.70">
    <property type="entry name" value="RimP-like superfamily, N-terminal"/>
    <property type="match status" value="1"/>
</dbReference>
<dbReference type="EMBL" id="UOEM01000103">
    <property type="protein sequence ID" value="VAW17291.1"/>
    <property type="molecule type" value="Genomic_DNA"/>
</dbReference>
<dbReference type="InterPro" id="IPR003728">
    <property type="entry name" value="Ribosome_maturation_RimP"/>
</dbReference>
<evidence type="ECO:0000256" key="1">
    <source>
        <dbReference type="ARBA" id="ARBA00022490"/>
    </source>
</evidence>
<dbReference type="NCBIfam" id="NF000932">
    <property type="entry name" value="PRK00092.2-5"/>
    <property type="match status" value="1"/>
</dbReference>
<dbReference type="GO" id="GO:0006412">
    <property type="term" value="P:translation"/>
    <property type="evidence" value="ECO:0007669"/>
    <property type="project" value="TreeGrafter"/>
</dbReference>
<dbReference type="SUPFAM" id="SSF75420">
    <property type="entry name" value="YhbC-like, N-terminal domain"/>
    <property type="match status" value="1"/>
</dbReference>
<organism evidence="5">
    <name type="scientific">hydrothermal vent metagenome</name>
    <dbReference type="NCBI Taxonomy" id="652676"/>
    <lineage>
        <taxon>unclassified sequences</taxon>
        <taxon>metagenomes</taxon>
        <taxon>ecological metagenomes</taxon>
    </lineage>
</organism>
<dbReference type="InterPro" id="IPR028998">
    <property type="entry name" value="RimP_C"/>
</dbReference>
<dbReference type="GO" id="GO:0000028">
    <property type="term" value="P:ribosomal small subunit assembly"/>
    <property type="evidence" value="ECO:0007669"/>
    <property type="project" value="TreeGrafter"/>
</dbReference>
<evidence type="ECO:0000259" key="3">
    <source>
        <dbReference type="Pfam" id="PF02576"/>
    </source>
</evidence>
<name>A0A3B0TF85_9ZZZZ</name>
<accession>A0A3B0TF85</accession>
<dbReference type="HAMAP" id="MF_01077">
    <property type="entry name" value="RimP"/>
    <property type="match status" value="1"/>
</dbReference>
<dbReference type="InterPro" id="IPR028989">
    <property type="entry name" value="RimP_N"/>
</dbReference>
<dbReference type="Pfam" id="PF02576">
    <property type="entry name" value="RimP_N"/>
    <property type="match status" value="1"/>
</dbReference>
<evidence type="ECO:0000313" key="5">
    <source>
        <dbReference type="EMBL" id="VAW17291.1"/>
    </source>
</evidence>
<dbReference type="GO" id="GO:0005829">
    <property type="term" value="C:cytosol"/>
    <property type="evidence" value="ECO:0007669"/>
    <property type="project" value="TreeGrafter"/>
</dbReference>
<dbReference type="InterPro" id="IPR035956">
    <property type="entry name" value="RimP_N_sf"/>
</dbReference>
<dbReference type="PANTHER" id="PTHR33867:SF1">
    <property type="entry name" value="RIBOSOME MATURATION FACTOR RIMP"/>
    <property type="match status" value="1"/>
</dbReference>
<dbReference type="AlphaFoldDB" id="A0A3B0TF85"/>
<protein>
    <submittedName>
        <fullName evidence="5">Bacterial ribosome SSU maturation protein RimP</fullName>
    </submittedName>
</protein>
<sequence>MTENLTTTDIDWTERLATETGAAARVAAVIEPVIEDLGFRLVRVRITGEGGTVVQIFAEREDGTLTINDCVAVTRILSPVLDVEDPISGHYTLEVSSPGIDRPLVRPVDFVRYSGLEARVELSRPIEGQKRFRGLIEGFEDGEVRLIMDIKGFEEPQIIGLPFRAIHEAKLIMTDALLKTVARPKSKTKH</sequence>
<proteinExistence type="inferred from homology"/>
<evidence type="ECO:0000256" key="2">
    <source>
        <dbReference type="ARBA" id="ARBA00022517"/>
    </source>
</evidence>
<feature type="domain" description="Ribosome maturation factor RimP N-terminal" evidence="3">
    <location>
        <begin position="30"/>
        <end position="101"/>
    </location>
</feature>
<evidence type="ECO:0000259" key="4">
    <source>
        <dbReference type="Pfam" id="PF17384"/>
    </source>
</evidence>
<dbReference type="SUPFAM" id="SSF74942">
    <property type="entry name" value="YhbC-like, C-terminal domain"/>
    <property type="match status" value="1"/>
</dbReference>
<reference evidence="5" key="1">
    <citation type="submission" date="2018-06" db="EMBL/GenBank/DDBJ databases">
        <authorList>
            <person name="Zhirakovskaya E."/>
        </authorList>
    </citation>
    <scope>NUCLEOTIDE SEQUENCE</scope>
</reference>
<keyword evidence="1" id="KW-0963">Cytoplasm</keyword>